<evidence type="ECO:0000313" key="10">
    <source>
        <dbReference type="Proteomes" id="UP000799444"/>
    </source>
</evidence>
<keyword evidence="10" id="KW-1185">Reference proteome</keyword>
<dbReference type="Proteomes" id="UP000799444">
    <property type="component" value="Unassembled WGS sequence"/>
</dbReference>
<dbReference type="AlphaFoldDB" id="A0A9P4QX47"/>
<keyword evidence="8" id="KW-0812">Transmembrane</keyword>
<comment type="similarity">
    <text evidence="2">Belongs to the cytochrome P450 family.</text>
</comment>
<accession>A0A9P4QX47</accession>
<dbReference type="PRINTS" id="PR00463">
    <property type="entry name" value="EP450I"/>
</dbReference>
<keyword evidence="4" id="KW-0560">Oxidoreductase</keyword>
<protein>
    <submittedName>
        <fullName evidence="9">Cytochrome P450</fullName>
    </submittedName>
</protein>
<dbReference type="Gene3D" id="1.10.630.10">
    <property type="entry name" value="Cytochrome P450"/>
    <property type="match status" value="1"/>
</dbReference>
<dbReference type="GO" id="GO:0005506">
    <property type="term" value="F:iron ion binding"/>
    <property type="evidence" value="ECO:0007669"/>
    <property type="project" value="InterPro"/>
</dbReference>
<reference evidence="9" key="1">
    <citation type="journal article" date="2020" name="Stud. Mycol.">
        <title>101 Dothideomycetes genomes: a test case for predicting lifestyles and emergence of pathogens.</title>
        <authorList>
            <person name="Haridas S."/>
            <person name="Albert R."/>
            <person name="Binder M."/>
            <person name="Bloem J."/>
            <person name="Labutti K."/>
            <person name="Salamov A."/>
            <person name="Andreopoulos B."/>
            <person name="Baker S."/>
            <person name="Barry K."/>
            <person name="Bills G."/>
            <person name="Bluhm B."/>
            <person name="Cannon C."/>
            <person name="Castanera R."/>
            <person name="Culley D."/>
            <person name="Daum C."/>
            <person name="Ezra D."/>
            <person name="Gonzalez J."/>
            <person name="Henrissat B."/>
            <person name="Kuo A."/>
            <person name="Liang C."/>
            <person name="Lipzen A."/>
            <person name="Lutzoni F."/>
            <person name="Magnuson J."/>
            <person name="Mondo S."/>
            <person name="Nolan M."/>
            <person name="Ohm R."/>
            <person name="Pangilinan J."/>
            <person name="Park H.-J."/>
            <person name="Ramirez L."/>
            <person name="Alfaro M."/>
            <person name="Sun H."/>
            <person name="Tritt A."/>
            <person name="Yoshinaga Y."/>
            <person name="Zwiers L.-H."/>
            <person name="Turgeon B."/>
            <person name="Goodwin S."/>
            <person name="Spatafora J."/>
            <person name="Crous P."/>
            <person name="Grigoriev I."/>
        </authorList>
    </citation>
    <scope>NUCLEOTIDE SEQUENCE</scope>
    <source>
        <strain evidence="9">CBS 125425</strain>
    </source>
</reference>
<keyword evidence="3 7" id="KW-0479">Metal-binding</keyword>
<comment type="caution">
    <text evidence="9">The sequence shown here is derived from an EMBL/GenBank/DDBJ whole genome shotgun (WGS) entry which is preliminary data.</text>
</comment>
<name>A0A9P4QX47_9PLEO</name>
<evidence type="ECO:0000256" key="8">
    <source>
        <dbReference type="SAM" id="Phobius"/>
    </source>
</evidence>
<dbReference type="GO" id="GO:0020037">
    <property type="term" value="F:heme binding"/>
    <property type="evidence" value="ECO:0007669"/>
    <property type="project" value="InterPro"/>
</dbReference>
<dbReference type="Pfam" id="PF00067">
    <property type="entry name" value="p450"/>
    <property type="match status" value="1"/>
</dbReference>
<dbReference type="InterPro" id="IPR002401">
    <property type="entry name" value="Cyt_P450_E_grp-I"/>
</dbReference>
<proteinExistence type="inferred from homology"/>
<keyword evidence="5 7" id="KW-0408">Iron</keyword>
<comment type="cofactor">
    <cofactor evidence="1 7">
        <name>heme</name>
        <dbReference type="ChEBI" id="CHEBI:30413"/>
    </cofactor>
</comment>
<evidence type="ECO:0000313" key="9">
    <source>
        <dbReference type="EMBL" id="KAF2732787.1"/>
    </source>
</evidence>
<evidence type="ECO:0000256" key="1">
    <source>
        <dbReference type="ARBA" id="ARBA00001971"/>
    </source>
</evidence>
<evidence type="ECO:0000256" key="7">
    <source>
        <dbReference type="PIRSR" id="PIRSR602401-1"/>
    </source>
</evidence>
<dbReference type="InterPro" id="IPR036396">
    <property type="entry name" value="Cyt_P450_sf"/>
</dbReference>
<dbReference type="GO" id="GO:0004497">
    <property type="term" value="F:monooxygenase activity"/>
    <property type="evidence" value="ECO:0007669"/>
    <property type="project" value="UniProtKB-KW"/>
</dbReference>
<dbReference type="PANTHER" id="PTHR24305:SF187">
    <property type="entry name" value="P450, PUTATIVE (EUROFUNG)-RELATED"/>
    <property type="match status" value="1"/>
</dbReference>
<dbReference type="CDD" id="cd11061">
    <property type="entry name" value="CYP67-like"/>
    <property type="match status" value="1"/>
</dbReference>
<dbReference type="OrthoDB" id="6692864at2759"/>
<gene>
    <name evidence="9" type="ORF">EJ04DRAFT_513653</name>
</gene>
<dbReference type="InterPro" id="IPR001128">
    <property type="entry name" value="Cyt_P450"/>
</dbReference>
<evidence type="ECO:0000256" key="2">
    <source>
        <dbReference type="ARBA" id="ARBA00010617"/>
    </source>
</evidence>
<dbReference type="PANTHER" id="PTHR24305">
    <property type="entry name" value="CYTOCHROME P450"/>
    <property type="match status" value="1"/>
</dbReference>
<dbReference type="SUPFAM" id="SSF48264">
    <property type="entry name" value="Cytochrome P450"/>
    <property type="match status" value="1"/>
</dbReference>
<evidence type="ECO:0000256" key="6">
    <source>
        <dbReference type="ARBA" id="ARBA00023033"/>
    </source>
</evidence>
<keyword evidence="8" id="KW-1133">Transmembrane helix</keyword>
<evidence type="ECO:0000256" key="3">
    <source>
        <dbReference type="ARBA" id="ARBA00022723"/>
    </source>
</evidence>
<keyword evidence="8" id="KW-0472">Membrane</keyword>
<keyword evidence="7" id="KW-0349">Heme</keyword>
<keyword evidence="6" id="KW-0503">Monooxygenase</keyword>
<dbReference type="PRINTS" id="PR00385">
    <property type="entry name" value="P450"/>
</dbReference>
<dbReference type="InterPro" id="IPR050121">
    <property type="entry name" value="Cytochrome_P450_monoxygenase"/>
</dbReference>
<feature type="binding site" description="axial binding residue" evidence="7">
    <location>
        <position position="499"/>
    </location>
    <ligand>
        <name>heme</name>
        <dbReference type="ChEBI" id="CHEBI:30413"/>
    </ligand>
    <ligandPart>
        <name>Fe</name>
        <dbReference type="ChEBI" id="CHEBI:18248"/>
    </ligandPart>
</feature>
<sequence length="556" mass="62611">MTSANAQPLQLFSMQWTDFMHNKQIWIALGVITHQIISSYESDHTFHIILPAWALFWTSSGVVEYTTGPSQSALEVLSTVGSSAALYFGALISSILIYRAFFHRLCQFPGPFFARLSKLYALNVTSKGPYYEGVDRLHQKYGSIVRTGPQELSIVDVDAISVLNSGTSKAKKSAWYDHSRFIEGVSLHTARDKTYHREIRKSWDKALGASSLRHYSPRINRHGTQLIDQLARRATKGEAVNISDWTNYYSGDVIGDIGFSNDFGMVAAGGRNELMKSMHDAGPLISYLNHISWCGNLILRTGNGLGAKPMVDFMQWAYKVLRHRKKNPPEERDIISWLLDPKDEDIPLNRNADARVMIAAGTDTTASTLTWLIYELCRNPQIQSRLYKDVLRVAGDKIFLDIDDIVDLPYLDDVINEGLRLHPAVCTGVPRVTPPEGLKIGNTMIPGNVNTWIPMYTLHRSPKYFAEPLVFEPERWSSKPEMVINKHAFIPFLTGPHKCVGWQLAMREMRSVVANLLLNFQVDFVEGDDGESVNRQAMDCFAVQAGPLNVKLTMRK</sequence>
<organism evidence="9 10">
    <name type="scientific">Polyplosphaeria fusca</name>
    <dbReference type="NCBI Taxonomy" id="682080"/>
    <lineage>
        <taxon>Eukaryota</taxon>
        <taxon>Fungi</taxon>
        <taxon>Dikarya</taxon>
        <taxon>Ascomycota</taxon>
        <taxon>Pezizomycotina</taxon>
        <taxon>Dothideomycetes</taxon>
        <taxon>Pleosporomycetidae</taxon>
        <taxon>Pleosporales</taxon>
        <taxon>Tetraplosphaeriaceae</taxon>
        <taxon>Polyplosphaeria</taxon>
    </lineage>
</organism>
<feature type="transmembrane region" description="Helical" evidence="8">
    <location>
        <begin position="84"/>
        <end position="102"/>
    </location>
</feature>
<evidence type="ECO:0000256" key="5">
    <source>
        <dbReference type="ARBA" id="ARBA00023004"/>
    </source>
</evidence>
<dbReference type="GO" id="GO:0016705">
    <property type="term" value="F:oxidoreductase activity, acting on paired donors, with incorporation or reduction of molecular oxygen"/>
    <property type="evidence" value="ECO:0007669"/>
    <property type="project" value="InterPro"/>
</dbReference>
<dbReference type="EMBL" id="ML996171">
    <property type="protein sequence ID" value="KAF2732787.1"/>
    <property type="molecule type" value="Genomic_DNA"/>
</dbReference>
<evidence type="ECO:0000256" key="4">
    <source>
        <dbReference type="ARBA" id="ARBA00023002"/>
    </source>
</evidence>